<dbReference type="Proteomes" id="UP000030185">
    <property type="component" value="Unassembled WGS sequence"/>
</dbReference>
<keyword evidence="1" id="KW-0732">Signal</keyword>
<evidence type="ECO:0000313" key="2">
    <source>
        <dbReference type="EMBL" id="GAL86680.1"/>
    </source>
</evidence>
<organism evidence="2 3">
    <name type="scientific">Sporocytophaga myxococcoides</name>
    <dbReference type="NCBI Taxonomy" id="153721"/>
    <lineage>
        <taxon>Bacteria</taxon>
        <taxon>Pseudomonadati</taxon>
        <taxon>Bacteroidota</taxon>
        <taxon>Cytophagia</taxon>
        <taxon>Cytophagales</taxon>
        <taxon>Cytophagaceae</taxon>
        <taxon>Sporocytophaga</taxon>
    </lineage>
</organism>
<feature type="chain" id="PRO_5001937143" evidence="1">
    <location>
        <begin position="20"/>
        <end position="451"/>
    </location>
</feature>
<name>A0A098LI78_9BACT</name>
<accession>A0A098LI78</accession>
<sequence>MRFFIIFFYIGFSSLSSFAQIDPLQQLLTSIKSFTDDDKLNDFLRRQKLIPQDKDDARNYFHVKEIKIDVFRKNLFGDAKDEFIMQLREPGIYAVNVFYYEQHQLKKTPGQIIDHPHQFGFPEGKFTFSFENIFSENEFSIVAKRPSGFNRTADLTVELYRIHQDTIHKFYDFIEKHYSYSGPVSHASNYSNSIRSTYSFNLVKNIYPKVLVQKVTSHSMIQDGYDVGREDSISYIERVSFAQGKPVIEKTNLHSKTKLFVLYSKDLKYINDNIVYDTNTTLYLGEYFLFHQLLNPKSIPKLEEVYLLVNQENEKFHACSYAWIKNNLLYVKSKPNERGNSNIITYKLRPRVSSILKKDVDPKILFYFYNEIGEGEIFNSPQASKVKDSKYTAMIQFSDTTLVFNPYRYKDKKIYLEISGDEKRVSMPLSQIAVYIKPEFLVKFENEAGDK</sequence>
<dbReference type="EMBL" id="BBLT01000009">
    <property type="protein sequence ID" value="GAL86680.1"/>
    <property type="molecule type" value="Genomic_DNA"/>
</dbReference>
<gene>
    <name evidence="2" type="ORF">MYP_3910</name>
</gene>
<evidence type="ECO:0000313" key="3">
    <source>
        <dbReference type="Proteomes" id="UP000030185"/>
    </source>
</evidence>
<proteinExistence type="predicted"/>
<dbReference type="AlphaFoldDB" id="A0A098LI78"/>
<dbReference type="STRING" id="153721.MYP_3910"/>
<reference evidence="2 3" key="1">
    <citation type="submission" date="2014-09" db="EMBL/GenBank/DDBJ databases">
        <title>Sporocytophaga myxococcoides PG-01 genome sequencing.</title>
        <authorList>
            <person name="Liu L."/>
            <person name="Gao P.J."/>
            <person name="Chen G.J."/>
            <person name="Wang L.S."/>
        </authorList>
    </citation>
    <scope>NUCLEOTIDE SEQUENCE [LARGE SCALE GENOMIC DNA]</scope>
    <source>
        <strain evidence="2 3">PG-01</strain>
    </source>
</reference>
<keyword evidence="3" id="KW-1185">Reference proteome</keyword>
<feature type="signal peptide" evidence="1">
    <location>
        <begin position="1"/>
        <end position="19"/>
    </location>
</feature>
<comment type="caution">
    <text evidence="2">The sequence shown here is derived from an EMBL/GenBank/DDBJ whole genome shotgun (WGS) entry which is preliminary data.</text>
</comment>
<dbReference type="RefSeq" id="WP_045467039.1">
    <property type="nucleotide sequence ID" value="NZ_BBLT01000009.1"/>
</dbReference>
<evidence type="ECO:0000256" key="1">
    <source>
        <dbReference type="SAM" id="SignalP"/>
    </source>
</evidence>
<protein>
    <submittedName>
        <fullName evidence="2">Uncharacterized protein</fullName>
    </submittedName>
</protein>